<evidence type="ECO:0000259" key="1">
    <source>
        <dbReference type="Pfam" id="PF14744"/>
    </source>
</evidence>
<evidence type="ECO:0000313" key="4">
    <source>
        <dbReference type="EMBL" id="CDW44102.1"/>
    </source>
</evidence>
<dbReference type="Pfam" id="PF14744">
    <property type="entry name" value="WASH-7_mid"/>
    <property type="match status" value="1"/>
</dbReference>
<evidence type="ECO:0008006" key="5">
    <source>
        <dbReference type="Google" id="ProtNLM"/>
    </source>
</evidence>
<feature type="domain" description="WASH complex subunit 4 N-terminal" evidence="2">
    <location>
        <begin position="54"/>
        <end position="515"/>
    </location>
</feature>
<dbReference type="PANTHER" id="PTHR31409:SF0">
    <property type="entry name" value="WASH COMPLEX SUBUNIT 4"/>
    <property type="match status" value="1"/>
</dbReference>
<dbReference type="InterPro" id="IPR027307">
    <property type="entry name" value="WASH7"/>
</dbReference>
<feature type="domain" description="WASH complex subunit 7 central" evidence="1">
    <location>
        <begin position="516"/>
        <end position="854"/>
    </location>
</feature>
<dbReference type="PANTHER" id="PTHR31409">
    <property type="entry name" value="WASH COMPLEX SUBUNIT 4"/>
    <property type="match status" value="1"/>
</dbReference>
<dbReference type="GO" id="GO:0071203">
    <property type="term" value="C:WASH complex"/>
    <property type="evidence" value="ECO:0007669"/>
    <property type="project" value="InterPro"/>
</dbReference>
<feature type="domain" description="WASH complex subunit 7 C-terminal" evidence="3">
    <location>
        <begin position="875"/>
        <end position="1037"/>
    </location>
</feature>
<dbReference type="EMBL" id="HACA01026741">
    <property type="protein sequence ID" value="CDW44102.1"/>
    <property type="molecule type" value="Transcribed_RNA"/>
</dbReference>
<reference evidence="4" key="1">
    <citation type="submission" date="2014-05" db="EMBL/GenBank/DDBJ databases">
        <authorList>
            <person name="Chronopoulou M."/>
        </authorList>
    </citation>
    <scope>NUCLEOTIDE SEQUENCE</scope>
    <source>
        <tissue evidence="4">Whole organism</tissue>
    </source>
</reference>
<dbReference type="Pfam" id="PF14745">
    <property type="entry name" value="WASH-4_N"/>
    <property type="match status" value="1"/>
</dbReference>
<proteinExistence type="predicted"/>
<sequence>MASSILEEFSGYLANYEQQHHGVCEDKWGRIFSFDVNDHHSFAPTLVSSKSTNTKVLLALSYVTQEMRSLNLDFKEKILPKLPFLHLDDILNIFNILQITNDFVSYSKKLIHNVLNQLFSVYSSMNLASHIHFQTLYKELGSLLSEIAITDQIFKVSRLNKKLTEISLTLKTKESSHEAQVLLKLIQDWNTRLISGNMFNELIKQDLGDVFKAKIFGNSLLAHIKNTLDQCGEGTPVQFLETSCLILLYKTIFPSKLENRLLNKYWEMAAKHFSVIHIAGDIIWLPEKFMVMVCDIKKINSVKASRNQFVNASVLEEYKSILKEVQIWKLEMNIFNDELFNKYKEQDEDVLKTILNTGISLAYKIKFKTALILNLHKNYCLPLAKSMALKLFQSLNVLKVIQRTYKICLPIINKFLLIYGQKLMSTAQLDVKKIKKASFTVNSELVDLLNIAEQALNGPPITSRLITARLAITLAGILPTRVIKDIQLLNFGVIFRDLDFISQFRVILYDATNTSFFYTHRELLSTYLEFLQEGLHLERIVYVLDILEDCFQSLPQNLQSSFEKEVKDDIHINLLQPLSRELETDIRLQVHSHLDLDAGNPIKSPGQFKDFSLIFDETKWSLFDHSYVINIKTYMESYMEKTFYTQTAVAPHDWKTYNEMKELFHHIFDLDVGDDYLPAKILDQGLDVLEIIKDIDTFVFEYGYNLNSQSFIQIRSKSKYINCIGILQIASSIRTHGMGIVNTTVNATYKFLRSRIKSYSQFLYEDQIKSQLKKDAKHFEEIRRSVDHQFPYERVENFVLDIKKLGMSRNSGSKLDKFRSLITQIGNAMGLVRTIRSGGLHFMSNAISFIPDLNNIPQFKTLCEEEKYEERPVLAGNKLDEILENITKKLGEKNEYFQLLISIFSKHVLDEKQIHLKNFYLMIPALTINFIEHSISSKENILRNRADGGSFTDDGFPMGIAYLLTLMKQWPSFESLNWFKSVNTHFKREEVKAKKDRATSDQKLSQTIALTSKRLNAYKKEFELLFFNLNSAKIFFHEEVEESESA</sequence>
<organism evidence="4">
    <name type="scientific">Lepeophtheirus salmonis</name>
    <name type="common">Salmon louse</name>
    <name type="synonym">Caligus salmonis</name>
    <dbReference type="NCBI Taxonomy" id="72036"/>
    <lineage>
        <taxon>Eukaryota</taxon>
        <taxon>Metazoa</taxon>
        <taxon>Ecdysozoa</taxon>
        <taxon>Arthropoda</taxon>
        <taxon>Crustacea</taxon>
        <taxon>Multicrustacea</taxon>
        <taxon>Hexanauplia</taxon>
        <taxon>Copepoda</taxon>
        <taxon>Siphonostomatoida</taxon>
        <taxon>Caligidae</taxon>
        <taxon>Lepeophtheirus</taxon>
    </lineage>
</organism>
<name>A0A0K2V1R6_LEPSM</name>
<dbReference type="InterPro" id="IPR028282">
    <property type="entry name" value="WASH-7_central"/>
</dbReference>
<dbReference type="InterPro" id="IPR028283">
    <property type="entry name" value="WASH-7_C"/>
</dbReference>
<protein>
    <recommendedName>
        <fullName evidence="5">WASH complex subunit 4</fullName>
    </recommendedName>
</protein>
<dbReference type="AlphaFoldDB" id="A0A0K2V1R6"/>
<dbReference type="GO" id="GO:0016197">
    <property type="term" value="P:endosomal transport"/>
    <property type="evidence" value="ECO:0007669"/>
    <property type="project" value="TreeGrafter"/>
</dbReference>
<dbReference type="GO" id="GO:0005768">
    <property type="term" value="C:endosome"/>
    <property type="evidence" value="ECO:0007669"/>
    <property type="project" value="TreeGrafter"/>
</dbReference>
<evidence type="ECO:0000259" key="3">
    <source>
        <dbReference type="Pfam" id="PF14746"/>
    </source>
</evidence>
<dbReference type="GO" id="GO:0007032">
    <property type="term" value="P:endosome organization"/>
    <property type="evidence" value="ECO:0007669"/>
    <property type="project" value="TreeGrafter"/>
</dbReference>
<evidence type="ECO:0000259" key="2">
    <source>
        <dbReference type="Pfam" id="PF14745"/>
    </source>
</evidence>
<accession>A0A0K2V1R6</accession>
<dbReference type="InterPro" id="IPR028191">
    <property type="entry name" value="WASH-4_N"/>
</dbReference>
<dbReference type="Pfam" id="PF14746">
    <property type="entry name" value="WASH-7_C"/>
    <property type="match status" value="1"/>
</dbReference>
<dbReference type="OrthoDB" id="10261210at2759"/>